<evidence type="ECO:0000256" key="1">
    <source>
        <dbReference type="ARBA" id="ARBA00004141"/>
    </source>
</evidence>
<organism evidence="12 13">
    <name type="scientific">Coniosporium apollinis (strain CBS 100218)</name>
    <name type="common">Rock-inhabiting black yeast</name>
    <dbReference type="NCBI Taxonomy" id="1168221"/>
    <lineage>
        <taxon>Eukaryota</taxon>
        <taxon>Fungi</taxon>
        <taxon>Dikarya</taxon>
        <taxon>Ascomycota</taxon>
        <taxon>Pezizomycotina</taxon>
        <taxon>Dothideomycetes</taxon>
        <taxon>Dothideomycetes incertae sedis</taxon>
        <taxon>Coniosporium</taxon>
    </lineage>
</organism>
<feature type="transmembrane region" description="Helical" evidence="9">
    <location>
        <begin position="391"/>
        <end position="408"/>
    </location>
</feature>
<comment type="subcellular location">
    <subcellularLocation>
        <location evidence="1">Membrane</location>
        <topology evidence="1">Multi-pass membrane protein</topology>
    </subcellularLocation>
</comment>
<feature type="transmembrane region" description="Helical" evidence="9">
    <location>
        <begin position="12"/>
        <end position="33"/>
    </location>
</feature>
<dbReference type="HOGENOM" id="CLU_008003_0_1_1"/>
<evidence type="ECO:0000256" key="5">
    <source>
        <dbReference type="ARBA" id="ARBA00022989"/>
    </source>
</evidence>
<feature type="domain" description="Cas1p 10 TM acyl transferase" evidence="10">
    <location>
        <begin position="367"/>
        <end position="778"/>
    </location>
</feature>
<dbReference type="GO" id="GO:0005975">
    <property type="term" value="P:carbohydrate metabolic process"/>
    <property type="evidence" value="ECO:0007669"/>
    <property type="project" value="UniProtKB-ARBA"/>
</dbReference>
<keyword evidence="5 9" id="KW-1133">Transmembrane helix</keyword>
<dbReference type="EMBL" id="JH767558">
    <property type="protein sequence ID" value="EON62143.1"/>
    <property type="molecule type" value="Genomic_DNA"/>
</dbReference>
<comment type="similarity">
    <text evidence="2">Belongs to the PC-esterase family. CASD1 subfamily.</text>
</comment>
<evidence type="ECO:0000256" key="2">
    <source>
        <dbReference type="ARBA" id="ARBA00010666"/>
    </source>
</evidence>
<sequence>MPRFWLAEPPALLRLLSWSIYILAVGTFVATICRPMFLNDDVPTYCTALLNHGQWLDNEFQNWQPPGCMLHKYEANDIASCLNSQRILFVGDSTVRQVFWAAARKLAKHDADKHKERAQKHSSYSYTRRNVTLEFWWDPFLNSTALKVELRSRHNQLEGVLPSSIEQQDGGTAMLLGTGLWHARHLGHEALQQFQRSINDTVAEIWSQGSNFNQRHSRISAANGVRDRVLIAPVEVPLYEKLSPDRGRALVPGVIEEMNLHLEQLSLHHGVPTMWAFKDMTSGRIAAYEESGVHVTDVVAAQRADVLFNMLCNTKAAQAGVYPLDGTCCVLPKAKSLWRASLAVWIVVFVRLTSNAALSWPGLTVLLAAGFASMADRTPMFNKVQKQYSEFDFLVLTGVGFLLGFLTMQPSSSSSRRKWCSPSNGLQSFLSRDQTDEWKGWMQLVILVYHYTGASKELWIYKAVRVLVASYLFLTGYGHTKYFYEKDDYSFRRVAAVLIRLNLLSCILPYIMSTEYIFYYFAPLASFWFLVVYAILRIDRSHNHLWQFLTAKILVSAVLVSAFFHTPGLLEAVFTFLRTTCRIHWSVYEVRFRFGLDQYIVFVGMLTAVIHSRIILARSSIRQKESPAFDPAQRHSFFLPLLLATFATTILVGYSIVAWQFPNKFDYNLWHPYISFLPVLAYAIFRNSHPVLAAYHSRAFTWLGRCSLETFTLQYHIWLAGDTKGLLSTGLFRGDGTFFGDRWRDFVLLTPVFLFVSWKVSNATTVVMNLIIKDAEEKASQGSLKSDASKLPEHNSECPDATPSNPGGYLCSIFGRLGRILWPGNLHGRILILLGVMWVCNWTTSPAQRRP</sequence>
<proteinExistence type="inferred from homology"/>
<dbReference type="OrthoDB" id="1932925at2759"/>
<dbReference type="GO" id="GO:0016020">
    <property type="term" value="C:membrane"/>
    <property type="evidence" value="ECO:0007669"/>
    <property type="project" value="UniProtKB-SubCell"/>
</dbReference>
<dbReference type="PANTHER" id="PTHR13533:SF1">
    <property type="entry name" value="N-ACETYLNEURAMINATE 9-O-ACETYLTRANSFERASE"/>
    <property type="match status" value="1"/>
</dbReference>
<keyword evidence="13" id="KW-1185">Reference proteome</keyword>
<gene>
    <name evidence="12" type="ORF">W97_01362</name>
</gene>
<dbReference type="Pfam" id="PF07779">
    <property type="entry name" value="Cas1_AcylT"/>
    <property type="match status" value="1"/>
</dbReference>
<evidence type="ECO:0000259" key="11">
    <source>
        <dbReference type="Pfam" id="PF24536"/>
    </source>
</evidence>
<evidence type="ECO:0000256" key="7">
    <source>
        <dbReference type="ARBA" id="ARBA00023180"/>
    </source>
</evidence>
<name>R7YJU8_CONA1</name>
<dbReference type="Proteomes" id="UP000016924">
    <property type="component" value="Unassembled WGS sequence"/>
</dbReference>
<reference evidence="13" key="1">
    <citation type="submission" date="2012-06" db="EMBL/GenBank/DDBJ databases">
        <title>The genome sequence of Coniosporium apollinis CBS 100218.</title>
        <authorList>
            <consortium name="The Broad Institute Genome Sequencing Platform"/>
            <person name="Cuomo C."/>
            <person name="Gorbushina A."/>
            <person name="Noack S."/>
            <person name="Walker B."/>
            <person name="Young S.K."/>
            <person name="Zeng Q."/>
            <person name="Gargeya S."/>
            <person name="Fitzgerald M."/>
            <person name="Haas B."/>
            <person name="Abouelleil A."/>
            <person name="Alvarado L."/>
            <person name="Arachchi H.M."/>
            <person name="Berlin A.M."/>
            <person name="Chapman S.B."/>
            <person name="Goldberg J."/>
            <person name="Griggs A."/>
            <person name="Gujja S."/>
            <person name="Hansen M."/>
            <person name="Howarth C."/>
            <person name="Imamovic A."/>
            <person name="Larimer J."/>
            <person name="McCowan C."/>
            <person name="Montmayeur A."/>
            <person name="Murphy C."/>
            <person name="Neiman D."/>
            <person name="Pearson M."/>
            <person name="Priest M."/>
            <person name="Roberts A."/>
            <person name="Saif S."/>
            <person name="Shea T."/>
            <person name="Sisk P."/>
            <person name="Sykes S."/>
            <person name="Wortman J."/>
            <person name="Nusbaum C."/>
            <person name="Birren B."/>
        </authorList>
    </citation>
    <scope>NUCLEOTIDE SEQUENCE [LARGE SCALE GENOMIC DNA]</scope>
    <source>
        <strain evidence="13">CBS 100218</strain>
    </source>
</reference>
<accession>R7YJU8</accession>
<feature type="transmembrane region" description="Helical" evidence="9">
    <location>
        <begin position="548"/>
        <end position="566"/>
    </location>
</feature>
<dbReference type="InterPro" id="IPR057106">
    <property type="entry name" value="NXPE4_C"/>
</dbReference>
<dbReference type="Pfam" id="PF24536">
    <property type="entry name" value="NXPE4_C"/>
    <property type="match status" value="1"/>
</dbReference>
<keyword evidence="6 9" id="KW-0472">Membrane</keyword>
<keyword evidence="4 9" id="KW-0812">Transmembrane</keyword>
<evidence type="ECO:0000313" key="13">
    <source>
        <dbReference type="Proteomes" id="UP000016924"/>
    </source>
</evidence>
<evidence type="ECO:0000256" key="8">
    <source>
        <dbReference type="SAM" id="MobiDB-lite"/>
    </source>
</evidence>
<dbReference type="eggNOG" id="KOG1699">
    <property type="taxonomic scope" value="Eukaryota"/>
</dbReference>
<evidence type="ECO:0000256" key="9">
    <source>
        <dbReference type="SAM" id="Phobius"/>
    </source>
</evidence>
<dbReference type="RefSeq" id="XP_007777460.1">
    <property type="nucleotide sequence ID" value="XM_007779270.1"/>
</dbReference>
<keyword evidence="7" id="KW-0325">Glycoprotein</keyword>
<feature type="transmembrane region" description="Helical" evidence="9">
    <location>
        <begin position="342"/>
        <end position="371"/>
    </location>
</feature>
<evidence type="ECO:0000259" key="10">
    <source>
        <dbReference type="Pfam" id="PF07779"/>
    </source>
</evidence>
<feature type="region of interest" description="Disordered" evidence="8">
    <location>
        <begin position="783"/>
        <end position="803"/>
    </location>
</feature>
<dbReference type="OMA" id="WSAREWA"/>
<keyword evidence="3" id="KW-0808">Transferase</keyword>
<feature type="transmembrane region" description="Helical" evidence="9">
    <location>
        <begin position="494"/>
        <end position="511"/>
    </location>
</feature>
<evidence type="ECO:0000256" key="3">
    <source>
        <dbReference type="ARBA" id="ARBA00022679"/>
    </source>
</evidence>
<feature type="compositionally biased region" description="Basic and acidic residues" evidence="8">
    <location>
        <begin position="787"/>
        <end position="797"/>
    </location>
</feature>
<dbReference type="GO" id="GO:0016740">
    <property type="term" value="F:transferase activity"/>
    <property type="evidence" value="ECO:0007669"/>
    <property type="project" value="UniProtKB-KW"/>
</dbReference>
<feature type="transmembrane region" description="Helical" evidence="9">
    <location>
        <begin position="637"/>
        <end position="657"/>
    </location>
</feature>
<feature type="transmembrane region" description="Helical" evidence="9">
    <location>
        <begin position="599"/>
        <end position="616"/>
    </location>
</feature>
<dbReference type="PANTHER" id="PTHR13533">
    <property type="entry name" value="N-ACETYLNEURAMINATE 9-O-ACETYLTRANSFERASE"/>
    <property type="match status" value="1"/>
</dbReference>
<feature type="domain" description="NXPE C-terminal" evidence="11">
    <location>
        <begin position="63"/>
        <end position="158"/>
    </location>
</feature>
<evidence type="ECO:0000256" key="4">
    <source>
        <dbReference type="ARBA" id="ARBA00022692"/>
    </source>
</evidence>
<dbReference type="AlphaFoldDB" id="R7YJU8"/>
<protein>
    <submittedName>
        <fullName evidence="12">Uncharacterized protein</fullName>
    </submittedName>
</protein>
<evidence type="ECO:0000313" key="12">
    <source>
        <dbReference type="EMBL" id="EON62143.1"/>
    </source>
</evidence>
<dbReference type="InterPro" id="IPR012419">
    <property type="entry name" value="Cas1_AcylTrans_dom"/>
</dbReference>
<dbReference type="GO" id="GO:0005794">
    <property type="term" value="C:Golgi apparatus"/>
    <property type="evidence" value="ECO:0007669"/>
    <property type="project" value="UniProtKB-ARBA"/>
</dbReference>
<dbReference type="GeneID" id="19898673"/>
<evidence type="ECO:0000256" key="6">
    <source>
        <dbReference type="ARBA" id="ARBA00023136"/>
    </source>
</evidence>
<feature type="transmembrane region" description="Helical" evidence="9">
    <location>
        <begin position="517"/>
        <end position="536"/>
    </location>
</feature>
<feature type="transmembrane region" description="Helical" evidence="9">
    <location>
        <begin position="669"/>
        <end position="685"/>
    </location>
</feature>